<keyword evidence="2" id="KW-1185">Reference proteome</keyword>
<reference evidence="2" key="1">
    <citation type="journal article" date="2008" name="Nat. Genet.">
        <title>The Pristionchus pacificus genome provides a unique perspective on nematode lifestyle and parasitism.</title>
        <authorList>
            <person name="Dieterich C."/>
            <person name="Clifton S.W."/>
            <person name="Schuster L.N."/>
            <person name="Chinwalla A."/>
            <person name="Delehaunty K."/>
            <person name="Dinkelacker I."/>
            <person name="Fulton L."/>
            <person name="Fulton R."/>
            <person name="Godfrey J."/>
            <person name="Minx P."/>
            <person name="Mitreva M."/>
            <person name="Roeseler W."/>
            <person name="Tian H."/>
            <person name="Witte H."/>
            <person name="Yang S.P."/>
            <person name="Wilson R.K."/>
            <person name="Sommer R.J."/>
        </authorList>
    </citation>
    <scope>NUCLEOTIDE SEQUENCE [LARGE SCALE GENOMIC DNA]</scope>
    <source>
        <strain evidence="2">PS312</strain>
    </source>
</reference>
<dbReference type="Proteomes" id="UP000005239">
    <property type="component" value="Unassembled WGS sequence"/>
</dbReference>
<reference evidence="1" key="2">
    <citation type="submission" date="2022-06" db="UniProtKB">
        <authorList>
            <consortium name="EnsemblMetazoa"/>
        </authorList>
    </citation>
    <scope>IDENTIFICATION</scope>
    <source>
        <strain evidence="1">PS312</strain>
    </source>
</reference>
<protein>
    <submittedName>
        <fullName evidence="1">Uncharacterized protein</fullName>
    </submittedName>
</protein>
<evidence type="ECO:0000313" key="2">
    <source>
        <dbReference type="Proteomes" id="UP000005239"/>
    </source>
</evidence>
<dbReference type="AlphaFoldDB" id="A0A2A6CPD9"/>
<organism evidence="1 2">
    <name type="scientific">Pristionchus pacificus</name>
    <name type="common">Parasitic nematode worm</name>
    <dbReference type="NCBI Taxonomy" id="54126"/>
    <lineage>
        <taxon>Eukaryota</taxon>
        <taxon>Metazoa</taxon>
        <taxon>Ecdysozoa</taxon>
        <taxon>Nematoda</taxon>
        <taxon>Chromadorea</taxon>
        <taxon>Rhabditida</taxon>
        <taxon>Rhabditina</taxon>
        <taxon>Diplogasteromorpha</taxon>
        <taxon>Diplogasteroidea</taxon>
        <taxon>Neodiplogasteridae</taxon>
        <taxon>Pristionchus</taxon>
    </lineage>
</organism>
<proteinExistence type="predicted"/>
<evidence type="ECO:0000313" key="1">
    <source>
        <dbReference type="EnsemblMetazoa" id="PPA40833.1"/>
    </source>
</evidence>
<accession>A0A2A6CPD9</accession>
<dbReference type="EnsemblMetazoa" id="PPA40833.1">
    <property type="protein sequence ID" value="PPA40833.1"/>
    <property type="gene ID" value="WBGene00279202"/>
</dbReference>
<accession>A0A8R1UUB6</accession>
<gene>
    <name evidence="1" type="primary">WBGene00279202</name>
</gene>
<name>A0A2A6CPD9_PRIPA</name>
<sequence>KRRVRISQKDHFSSSIFNVHLPHRCLASSSLHGLHIVLSSVTSSLLPHSSNVNKRALHRRVYYVYSTNRMTKFQCSAVVFAAAVSLCALFGPPSNLPTTSCTINSPSLWVKTCNGPSTSTETPSTTATLYQCTNGCYAFDDITDGTAGTAWDLNNAVSCQTRCNTGQLQATFAFDGSIWLNITNNLMSCNCNSNEYSWFVIIRRLNSCETNVEAQGSVKLDKL</sequence>